<dbReference type="InterPro" id="IPR000719">
    <property type="entry name" value="Prot_kinase_dom"/>
</dbReference>
<gene>
    <name evidence="2" type="ORF">K504DRAFT_524867</name>
</gene>
<accession>A0A6G1KAY2</accession>
<dbReference type="GO" id="GO:0005524">
    <property type="term" value="F:ATP binding"/>
    <property type="evidence" value="ECO:0007669"/>
    <property type="project" value="InterPro"/>
</dbReference>
<dbReference type="AlphaFoldDB" id="A0A6G1KAY2"/>
<dbReference type="SUPFAM" id="SSF56112">
    <property type="entry name" value="Protein kinase-like (PK-like)"/>
    <property type="match status" value="1"/>
</dbReference>
<dbReference type="Gene3D" id="1.10.510.10">
    <property type="entry name" value="Transferase(Phosphotransferase) domain 1"/>
    <property type="match status" value="1"/>
</dbReference>
<dbReference type="Proteomes" id="UP000799428">
    <property type="component" value="Unassembled WGS sequence"/>
</dbReference>
<name>A0A6G1KAY2_9PLEO</name>
<feature type="domain" description="Protein kinase" evidence="1">
    <location>
        <begin position="50"/>
        <end position="343"/>
    </location>
</feature>
<proteinExistence type="predicted"/>
<reference evidence="2" key="1">
    <citation type="journal article" date="2020" name="Stud. Mycol.">
        <title>101 Dothideomycetes genomes: a test case for predicting lifestyles and emergence of pathogens.</title>
        <authorList>
            <person name="Haridas S."/>
            <person name="Albert R."/>
            <person name="Binder M."/>
            <person name="Bloem J."/>
            <person name="Labutti K."/>
            <person name="Salamov A."/>
            <person name="Andreopoulos B."/>
            <person name="Baker S."/>
            <person name="Barry K."/>
            <person name="Bills G."/>
            <person name="Bluhm B."/>
            <person name="Cannon C."/>
            <person name="Castanera R."/>
            <person name="Culley D."/>
            <person name="Daum C."/>
            <person name="Ezra D."/>
            <person name="Gonzalez J."/>
            <person name="Henrissat B."/>
            <person name="Kuo A."/>
            <person name="Liang C."/>
            <person name="Lipzen A."/>
            <person name="Lutzoni F."/>
            <person name="Magnuson J."/>
            <person name="Mondo S."/>
            <person name="Nolan M."/>
            <person name="Ohm R."/>
            <person name="Pangilinan J."/>
            <person name="Park H.-J."/>
            <person name="Ramirez L."/>
            <person name="Alfaro M."/>
            <person name="Sun H."/>
            <person name="Tritt A."/>
            <person name="Yoshinaga Y."/>
            <person name="Zwiers L.-H."/>
            <person name="Turgeon B."/>
            <person name="Goodwin S."/>
            <person name="Spatafora J."/>
            <person name="Crous P."/>
            <person name="Grigoriev I."/>
        </authorList>
    </citation>
    <scope>NUCLEOTIDE SEQUENCE</scope>
    <source>
        <strain evidence="2">CBS 279.74</strain>
    </source>
</reference>
<dbReference type="OrthoDB" id="3795368at2759"/>
<keyword evidence="3" id="KW-1185">Reference proteome</keyword>
<evidence type="ECO:0000313" key="2">
    <source>
        <dbReference type="EMBL" id="KAF2710059.1"/>
    </source>
</evidence>
<dbReference type="InterPro" id="IPR011009">
    <property type="entry name" value="Kinase-like_dom_sf"/>
</dbReference>
<dbReference type="EMBL" id="MU005769">
    <property type="protein sequence ID" value="KAF2710059.1"/>
    <property type="molecule type" value="Genomic_DNA"/>
</dbReference>
<organism evidence="2 3">
    <name type="scientific">Pleomassaria siparia CBS 279.74</name>
    <dbReference type="NCBI Taxonomy" id="1314801"/>
    <lineage>
        <taxon>Eukaryota</taxon>
        <taxon>Fungi</taxon>
        <taxon>Dikarya</taxon>
        <taxon>Ascomycota</taxon>
        <taxon>Pezizomycotina</taxon>
        <taxon>Dothideomycetes</taxon>
        <taxon>Pleosporomycetidae</taxon>
        <taxon>Pleosporales</taxon>
        <taxon>Pleomassariaceae</taxon>
        <taxon>Pleomassaria</taxon>
    </lineage>
</organism>
<protein>
    <recommendedName>
        <fullName evidence="1">Protein kinase domain-containing protein</fullName>
    </recommendedName>
</protein>
<sequence length="343" mass="38198">MPPSNALPLTFPSARQPDLTPAQRQLAMASSSRVPWPAINEVYTFTSKKYIPIALAGTGVHATVYLCLPSAFQTSTSLPHQLVAVKIPEPDYADRAKREVPALMRVGSAAGKLTHHFPDFLEVIRIDESDSNSDPRYLTITAIHGASLSQFSAACDPSRHPEELVLHVYLQLASLIQVLQTMWPAIAHGDLHPGNLMLDQSRQDVPGFPNVVLIDFSCVDRDPRPDILRHEIRGLCKLVRDLATQGRECYPESHFGKVTGCDCETWWVQWIRWLNGRWMGGDLGISDSDAEVLKEAERRRNEATVETKENIKLSMERAMGKIKGLTEPEIREALVEGGYLPSD</sequence>
<dbReference type="PROSITE" id="PS50011">
    <property type="entry name" value="PROTEIN_KINASE_DOM"/>
    <property type="match status" value="1"/>
</dbReference>
<evidence type="ECO:0000313" key="3">
    <source>
        <dbReference type="Proteomes" id="UP000799428"/>
    </source>
</evidence>
<evidence type="ECO:0000259" key="1">
    <source>
        <dbReference type="PROSITE" id="PS50011"/>
    </source>
</evidence>
<dbReference type="GO" id="GO:0004672">
    <property type="term" value="F:protein kinase activity"/>
    <property type="evidence" value="ECO:0007669"/>
    <property type="project" value="InterPro"/>
</dbReference>